<dbReference type="EMBL" id="OX395133">
    <property type="protein sequence ID" value="CAI5780681.1"/>
    <property type="molecule type" value="Genomic_DNA"/>
</dbReference>
<organism evidence="1 2">
    <name type="scientific">Podarcis lilfordi</name>
    <name type="common">Lilford's wall lizard</name>
    <dbReference type="NCBI Taxonomy" id="74358"/>
    <lineage>
        <taxon>Eukaryota</taxon>
        <taxon>Metazoa</taxon>
        <taxon>Chordata</taxon>
        <taxon>Craniata</taxon>
        <taxon>Vertebrata</taxon>
        <taxon>Euteleostomi</taxon>
        <taxon>Lepidosauria</taxon>
        <taxon>Squamata</taxon>
        <taxon>Bifurcata</taxon>
        <taxon>Unidentata</taxon>
        <taxon>Episquamata</taxon>
        <taxon>Laterata</taxon>
        <taxon>Lacertibaenia</taxon>
        <taxon>Lacertidae</taxon>
        <taxon>Podarcis</taxon>
    </lineage>
</organism>
<protein>
    <submittedName>
        <fullName evidence="1">Uncharacterized protein</fullName>
    </submittedName>
</protein>
<name>A0AA35KLZ4_9SAUR</name>
<sequence length="129" mass="14534">MGVPDSVTSPLGTDLANNAWEFRWLTASTCHLFSLRSACSPNIVAGEFADSLRRVLKTESCAMETQNSELGNSTIRMVLGNYRNMMFRNTRRKVKKVDREPGLRFSCDVLRPLNIMKVCFMPGSLKEPD</sequence>
<evidence type="ECO:0000313" key="2">
    <source>
        <dbReference type="Proteomes" id="UP001178461"/>
    </source>
</evidence>
<keyword evidence="2" id="KW-1185">Reference proteome</keyword>
<proteinExistence type="predicted"/>
<gene>
    <name evidence="1" type="ORF">PODLI_1B015639</name>
</gene>
<dbReference type="Proteomes" id="UP001178461">
    <property type="component" value="Chromosome 8"/>
</dbReference>
<evidence type="ECO:0000313" key="1">
    <source>
        <dbReference type="EMBL" id="CAI5780681.1"/>
    </source>
</evidence>
<accession>A0AA35KLZ4</accession>
<dbReference type="AlphaFoldDB" id="A0AA35KLZ4"/>
<reference evidence="1" key="1">
    <citation type="submission" date="2022-12" db="EMBL/GenBank/DDBJ databases">
        <authorList>
            <person name="Alioto T."/>
            <person name="Alioto T."/>
            <person name="Gomez Garrido J."/>
        </authorList>
    </citation>
    <scope>NUCLEOTIDE SEQUENCE</scope>
</reference>